<sequence>MRTRLLTVLLLAASCLSVLHPVAAETAQPNRDLLQQGLTIFEIDQELKRIEGLESELQVRIAKAEADLAGSAGAVQTTREHAAKVVRAYYMGDRDSLWMLLFSARSFSDGLAIFEYLQMILGNDRVALTRHKEAYSKQAQYKQELAESGLALQTAKRRFQDQRDKQIALQAELDKQVAARAHSDAEAATLQAQMLDLNRKWLEQGLPAFKAYLNELAKAMQELPQAMSPGTSGAKSKNLSLFDNGLNSTFQLTDSELNDYLRSKHPMFQHLTFKFTTGKVIASGSHEGMDLSVQGSYSIAYKEDPKAKPFIRFRIEELSFNGFLLPSTTVESLEKSVDLSIYPEKLAPVLQATDVRLEEGVLRIVLKLVL</sequence>
<evidence type="ECO:0000313" key="3">
    <source>
        <dbReference type="Proteomes" id="UP001469365"/>
    </source>
</evidence>
<feature type="signal peptide" evidence="1">
    <location>
        <begin position="1"/>
        <end position="23"/>
    </location>
</feature>
<organism evidence="2 3">
    <name type="scientific">Paenibacillus filicis</name>
    <dbReference type="NCBI Taxonomy" id="669464"/>
    <lineage>
        <taxon>Bacteria</taxon>
        <taxon>Bacillati</taxon>
        <taxon>Bacillota</taxon>
        <taxon>Bacilli</taxon>
        <taxon>Bacillales</taxon>
        <taxon>Paenibacillaceae</taxon>
        <taxon>Paenibacillus</taxon>
    </lineage>
</organism>
<reference evidence="2 3" key="1">
    <citation type="submission" date="2024-04" db="EMBL/GenBank/DDBJ databases">
        <title>draft genome sequnece of Paenibacillus filicis.</title>
        <authorList>
            <person name="Kim D.-U."/>
        </authorList>
    </citation>
    <scope>NUCLEOTIDE SEQUENCE [LARGE SCALE GENOMIC DNA]</scope>
    <source>
        <strain evidence="2 3">KACC14197</strain>
    </source>
</reference>
<dbReference type="PROSITE" id="PS51257">
    <property type="entry name" value="PROKAR_LIPOPROTEIN"/>
    <property type="match status" value="1"/>
</dbReference>
<proteinExistence type="predicted"/>
<evidence type="ECO:0008006" key="4">
    <source>
        <dbReference type="Google" id="ProtNLM"/>
    </source>
</evidence>
<dbReference type="Proteomes" id="UP001469365">
    <property type="component" value="Unassembled WGS sequence"/>
</dbReference>
<comment type="caution">
    <text evidence="2">The sequence shown here is derived from an EMBL/GenBank/DDBJ whole genome shotgun (WGS) entry which is preliminary data.</text>
</comment>
<evidence type="ECO:0000256" key="1">
    <source>
        <dbReference type="SAM" id="SignalP"/>
    </source>
</evidence>
<feature type="chain" id="PRO_5045766539" description="N-terminal domain of peptidoglycan hydrolase CwlO-containing protein" evidence="1">
    <location>
        <begin position="24"/>
        <end position="370"/>
    </location>
</feature>
<accession>A0ABU9DLG3</accession>
<dbReference type="EMBL" id="JBBPCC010000011">
    <property type="protein sequence ID" value="MEK8129697.1"/>
    <property type="molecule type" value="Genomic_DNA"/>
</dbReference>
<keyword evidence="3" id="KW-1185">Reference proteome</keyword>
<gene>
    <name evidence="2" type="ORF">WMW72_17465</name>
</gene>
<name>A0ABU9DLG3_9BACL</name>
<evidence type="ECO:0000313" key="2">
    <source>
        <dbReference type="EMBL" id="MEK8129697.1"/>
    </source>
</evidence>
<dbReference type="RefSeq" id="WP_341416996.1">
    <property type="nucleotide sequence ID" value="NZ_JBBPCC010000011.1"/>
</dbReference>
<keyword evidence="1" id="KW-0732">Signal</keyword>
<protein>
    <recommendedName>
        <fullName evidence="4">N-terminal domain of peptidoglycan hydrolase CwlO-containing protein</fullName>
    </recommendedName>
</protein>
<dbReference type="Gene3D" id="6.10.250.3150">
    <property type="match status" value="1"/>
</dbReference>